<gene>
    <name evidence="7 9" type="primary">pgi</name>
    <name evidence="9" type="ORF">IWH25_06895</name>
</gene>
<evidence type="ECO:0000256" key="4">
    <source>
        <dbReference type="ARBA" id="ARBA00023152"/>
    </source>
</evidence>
<evidence type="ECO:0000256" key="2">
    <source>
        <dbReference type="ARBA" id="ARBA00006604"/>
    </source>
</evidence>
<dbReference type="Proteomes" id="UP000663444">
    <property type="component" value="Chromosome"/>
</dbReference>
<evidence type="ECO:0000256" key="6">
    <source>
        <dbReference type="ARBA" id="ARBA00029321"/>
    </source>
</evidence>
<keyword evidence="7" id="KW-0963">Cytoplasm</keyword>
<dbReference type="InterPro" id="IPR023096">
    <property type="entry name" value="G6P_Isomerase_C"/>
</dbReference>
<dbReference type="PANTHER" id="PTHR11469:SF1">
    <property type="entry name" value="GLUCOSE-6-PHOSPHATE ISOMERASE"/>
    <property type="match status" value="1"/>
</dbReference>
<dbReference type="KEGG" id="ares:IWH25_06895"/>
<dbReference type="PRINTS" id="PR00662">
    <property type="entry name" value="G6PISOMERASE"/>
</dbReference>
<comment type="similarity">
    <text evidence="2 7 8">Belongs to the GPI family.</text>
</comment>
<dbReference type="CDD" id="cd05015">
    <property type="entry name" value="SIS_PGI_1"/>
    <property type="match status" value="1"/>
</dbReference>
<dbReference type="RefSeq" id="WP_203388586.1">
    <property type="nucleotide sequence ID" value="NZ_CP064781.1"/>
</dbReference>
<dbReference type="Pfam" id="PF00342">
    <property type="entry name" value="PGI"/>
    <property type="match status" value="1"/>
</dbReference>
<feature type="active site" evidence="7">
    <location>
        <position position="387"/>
    </location>
</feature>
<dbReference type="GO" id="GO:0006096">
    <property type="term" value="P:glycolytic process"/>
    <property type="evidence" value="ECO:0007669"/>
    <property type="project" value="UniProtKB-UniRule"/>
</dbReference>
<organism evidence="9 10">
    <name type="scientific">Azospira restricta</name>
    <dbReference type="NCBI Taxonomy" id="404405"/>
    <lineage>
        <taxon>Bacteria</taxon>
        <taxon>Pseudomonadati</taxon>
        <taxon>Pseudomonadota</taxon>
        <taxon>Betaproteobacteria</taxon>
        <taxon>Rhodocyclales</taxon>
        <taxon>Rhodocyclaceae</taxon>
        <taxon>Azospira</taxon>
    </lineage>
</organism>
<dbReference type="PROSITE" id="PS00765">
    <property type="entry name" value="P_GLUCOSE_ISOMERASE_1"/>
    <property type="match status" value="1"/>
</dbReference>
<dbReference type="InterPro" id="IPR001672">
    <property type="entry name" value="G6P_Isomerase"/>
</dbReference>
<evidence type="ECO:0000256" key="8">
    <source>
        <dbReference type="RuleBase" id="RU000612"/>
    </source>
</evidence>
<accession>A0A974SRE2</accession>
<feature type="active site" description="Proton donor" evidence="7">
    <location>
        <position position="356"/>
    </location>
</feature>
<name>A0A974SRE2_9RHOO</name>
<comment type="pathway">
    <text evidence="1 7 8">Carbohydrate degradation; glycolysis; D-glyceraldehyde 3-phosphate and glycerone phosphate from D-glucose: step 2/4.</text>
</comment>
<protein>
    <recommendedName>
        <fullName evidence="7">Glucose-6-phosphate isomerase</fullName>
        <shortName evidence="7">GPI</shortName>
        <ecNumber evidence="7">5.3.1.9</ecNumber>
    </recommendedName>
    <alternativeName>
        <fullName evidence="7">Phosphoglucose isomerase</fullName>
        <shortName evidence="7">PGI</shortName>
    </alternativeName>
    <alternativeName>
        <fullName evidence="7">Phosphohexose isomerase</fullName>
        <shortName evidence="7">PHI</shortName>
    </alternativeName>
</protein>
<dbReference type="InterPro" id="IPR035476">
    <property type="entry name" value="SIS_PGI_1"/>
</dbReference>
<dbReference type="EC" id="5.3.1.9" evidence="7"/>
<evidence type="ECO:0000256" key="3">
    <source>
        <dbReference type="ARBA" id="ARBA00022432"/>
    </source>
</evidence>
<dbReference type="PANTHER" id="PTHR11469">
    <property type="entry name" value="GLUCOSE-6-PHOSPHATE ISOMERASE"/>
    <property type="match status" value="1"/>
</dbReference>
<evidence type="ECO:0000313" key="10">
    <source>
        <dbReference type="Proteomes" id="UP000663444"/>
    </source>
</evidence>
<dbReference type="InterPro" id="IPR018189">
    <property type="entry name" value="Phosphoglucose_isomerase_CS"/>
</dbReference>
<dbReference type="NCBIfam" id="NF001211">
    <property type="entry name" value="PRK00179.1"/>
    <property type="match status" value="1"/>
</dbReference>
<keyword evidence="4 7" id="KW-0324">Glycolysis</keyword>
<comment type="function">
    <text evidence="7">Catalyzes the reversible isomerization of glucose-6-phosphate to fructose-6-phosphate.</text>
</comment>
<dbReference type="GO" id="GO:0004347">
    <property type="term" value="F:glucose-6-phosphate isomerase activity"/>
    <property type="evidence" value="ECO:0007669"/>
    <property type="project" value="UniProtKB-UniRule"/>
</dbReference>
<proteinExistence type="inferred from homology"/>
<dbReference type="InterPro" id="IPR035482">
    <property type="entry name" value="SIS_PGI_2"/>
</dbReference>
<dbReference type="SUPFAM" id="SSF53697">
    <property type="entry name" value="SIS domain"/>
    <property type="match status" value="1"/>
</dbReference>
<evidence type="ECO:0000256" key="5">
    <source>
        <dbReference type="ARBA" id="ARBA00023235"/>
    </source>
</evidence>
<dbReference type="Gene3D" id="1.10.1390.10">
    <property type="match status" value="1"/>
</dbReference>
<comment type="subcellular location">
    <subcellularLocation>
        <location evidence="7">Cytoplasm</location>
    </subcellularLocation>
</comment>
<evidence type="ECO:0000313" key="9">
    <source>
        <dbReference type="EMBL" id="QRJ65062.1"/>
    </source>
</evidence>
<comment type="pathway">
    <text evidence="7">Carbohydrate biosynthesis; gluconeogenesis.</text>
</comment>
<dbReference type="GO" id="GO:0051156">
    <property type="term" value="P:glucose 6-phosphate metabolic process"/>
    <property type="evidence" value="ECO:0007669"/>
    <property type="project" value="TreeGrafter"/>
</dbReference>
<dbReference type="InterPro" id="IPR046348">
    <property type="entry name" value="SIS_dom_sf"/>
</dbReference>
<dbReference type="PROSITE" id="PS51463">
    <property type="entry name" value="P_GLUCOSE_ISOMERASE_3"/>
    <property type="match status" value="1"/>
</dbReference>
<dbReference type="CDD" id="cd05016">
    <property type="entry name" value="SIS_PGI_2"/>
    <property type="match status" value="1"/>
</dbReference>
<dbReference type="GO" id="GO:0097367">
    <property type="term" value="F:carbohydrate derivative binding"/>
    <property type="evidence" value="ECO:0007669"/>
    <property type="project" value="InterPro"/>
</dbReference>
<dbReference type="HAMAP" id="MF_00473">
    <property type="entry name" value="G6P_isomerase"/>
    <property type="match status" value="1"/>
</dbReference>
<dbReference type="Gene3D" id="3.40.50.10490">
    <property type="entry name" value="Glucose-6-phosphate isomerase like protein, domain 1"/>
    <property type="match status" value="2"/>
</dbReference>
<comment type="catalytic activity">
    <reaction evidence="6 7 8">
        <text>alpha-D-glucose 6-phosphate = beta-D-fructose 6-phosphate</text>
        <dbReference type="Rhea" id="RHEA:11816"/>
        <dbReference type="ChEBI" id="CHEBI:57634"/>
        <dbReference type="ChEBI" id="CHEBI:58225"/>
        <dbReference type="EC" id="5.3.1.9"/>
    </reaction>
</comment>
<keyword evidence="10" id="KW-1185">Reference proteome</keyword>
<feature type="active site" evidence="7">
    <location>
        <position position="496"/>
    </location>
</feature>
<keyword evidence="3 7" id="KW-0312">Gluconeogenesis</keyword>
<dbReference type="AlphaFoldDB" id="A0A974SRE2"/>
<evidence type="ECO:0000256" key="7">
    <source>
        <dbReference type="HAMAP-Rule" id="MF_00473"/>
    </source>
</evidence>
<dbReference type="EMBL" id="CP064781">
    <property type="protein sequence ID" value="QRJ65062.1"/>
    <property type="molecule type" value="Genomic_DNA"/>
</dbReference>
<reference evidence="9" key="1">
    <citation type="submission" date="2020-11" db="EMBL/GenBank/DDBJ databases">
        <title>Azospira restricta DSM 18626 genome sequence.</title>
        <authorList>
            <person name="Moe W.M."/>
        </authorList>
    </citation>
    <scope>NUCLEOTIDE SEQUENCE</scope>
    <source>
        <strain evidence="9">DSM 18626</strain>
    </source>
</reference>
<dbReference type="GO" id="GO:0005829">
    <property type="term" value="C:cytosol"/>
    <property type="evidence" value="ECO:0007669"/>
    <property type="project" value="TreeGrafter"/>
</dbReference>
<keyword evidence="5 7" id="KW-0413">Isomerase</keyword>
<sequence length="532" mass="57377">MTRSIADTPAWQALTRHAATLRPKHLRDLFAEDRERFARFSLETDGLLFDYSKQRIDAQTIALLADLATEADVRGWIARMFAGDAVNGSEGRAALHTALRSSAASLVTPAGEDVMPAVRDSRQRMRDFCDAVRSGRLRGYSGEPIRAVVNIGIGGSDLGPRMATAALAAFAHPALRIHYVSNLDAADLAPVLENLDPRSTLFIVASKTFTTLETLANAKSARDWLLTASGDAADAAMAQQFAAVTANAGEALRFGVAPGKLFEFRDWVGGRFSLWSPVGLPLALAIGMDGFEQMLAGAERMDRHFRDAPTERNLPLLMALLGIWNIDFLGAWNLSISPYTQSLRWLPEYLQQLDMESNGKSRRPDGTPVGVHTAPVVWGGAGSNTQHAYFQLLHQGGWLIPSDFIACAASDYPLAGHHEKLLANCLAQAEALAFGSDNGDPLRACPGNQPSSTLLLPRLTPFTLGQLVAAYEHKVCAQAAIWGINPFDQWGVELGKQLAARLLPAIESGAAVATDPSTAGLAAWLRRHRSPA</sequence>
<dbReference type="GO" id="GO:0006094">
    <property type="term" value="P:gluconeogenesis"/>
    <property type="evidence" value="ECO:0007669"/>
    <property type="project" value="UniProtKB-UniRule"/>
</dbReference>
<dbReference type="PROSITE" id="PS00174">
    <property type="entry name" value="P_GLUCOSE_ISOMERASE_2"/>
    <property type="match status" value="1"/>
</dbReference>
<evidence type="ECO:0000256" key="1">
    <source>
        <dbReference type="ARBA" id="ARBA00004926"/>
    </source>
</evidence>
<dbReference type="GO" id="GO:0048029">
    <property type="term" value="F:monosaccharide binding"/>
    <property type="evidence" value="ECO:0007669"/>
    <property type="project" value="TreeGrafter"/>
</dbReference>